<dbReference type="Gene3D" id="1.20.1050.10">
    <property type="match status" value="1"/>
</dbReference>
<dbReference type="PROSITE" id="PS50404">
    <property type="entry name" value="GST_NTER"/>
    <property type="match status" value="1"/>
</dbReference>
<dbReference type="AlphaFoldDB" id="E5AU44"/>
<geneLocation type="plasmid" evidence="3 4">
    <name>pBRH01</name>
</geneLocation>
<reference evidence="3 4" key="1">
    <citation type="journal article" date="2011" name="J. Bacteriol.">
        <title>Complete genome sequence of Burkholderia rhizoxinica, an endosymbiont of Rhizopus microsporus.</title>
        <authorList>
            <person name="Lackner G."/>
            <person name="Moebius N."/>
            <person name="Partida-Martinez L."/>
            <person name="Hertweck C."/>
        </authorList>
    </citation>
    <scope>NUCLEOTIDE SEQUENCE [LARGE SCALE GENOMIC DNA]</scope>
    <source>
        <strain evidence="4">DSM 19002 / CIP 109453 / HKI 454</strain>
        <plasmid evidence="3 4">pBRH01</plasmid>
    </source>
</reference>
<name>E5AU44_MYCRK</name>
<evidence type="ECO:0000259" key="2">
    <source>
        <dbReference type="PROSITE" id="PS50405"/>
    </source>
</evidence>
<dbReference type="HOGENOM" id="CLU_039475_0_1_4"/>
<dbReference type="FunFam" id="1.20.1050.10:FF:000051">
    <property type="entry name" value="Glutathione S-transferase"/>
    <property type="match status" value="1"/>
</dbReference>
<feature type="domain" description="GST C-terminal" evidence="2">
    <location>
        <begin position="124"/>
        <end position="272"/>
    </location>
</feature>
<dbReference type="PROSITE" id="PS50405">
    <property type="entry name" value="GST_CTER"/>
    <property type="match status" value="1"/>
</dbReference>
<dbReference type="GO" id="GO:0006749">
    <property type="term" value="P:glutathione metabolic process"/>
    <property type="evidence" value="ECO:0007669"/>
    <property type="project" value="TreeGrafter"/>
</dbReference>
<dbReference type="EMBL" id="FR687360">
    <property type="protein sequence ID" value="CBW76618.1"/>
    <property type="molecule type" value="Genomic_DNA"/>
</dbReference>
<dbReference type="PANTHER" id="PTHR11571:SF263">
    <property type="entry name" value="GLUTATHIONE S-TRANSFERASE"/>
    <property type="match status" value="1"/>
</dbReference>
<dbReference type="eggNOG" id="COG0625">
    <property type="taxonomic scope" value="Bacteria"/>
</dbReference>
<dbReference type="InterPro" id="IPR036282">
    <property type="entry name" value="Glutathione-S-Trfase_C_sf"/>
</dbReference>
<dbReference type="InterPro" id="IPR004045">
    <property type="entry name" value="Glutathione_S-Trfase_N"/>
</dbReference>
<dbReference type="Pfam" id="PF14497">
    <property type="entry name" value="GST_C_3"/>
    <property type="match status" value="1"/>
</dbReference>
<organism evidence="3 4">
    <name type="scientific">Mycetohabitans rhizoxinica (strain DSM 19002 / CIP 109453 / HKI 454)</name>
    <name type="common">Paraburkholderia rhizoxinica</name>
    <dbReference type="NCBI Taxonomy" id="882378"/>
    <lineage>
        <taxon>Bacteria</taxon>
        <taxon>Pseudomonadati</taxon>
        <taxon>Pseudomonadota</taxon>
        <taxon>Betaproteobacteria</taxon>
        <taxon>Burkholderiales</taxon>
        <taxon>Burkholderiaceae</taxon>
        <taxon>Mycetohabitans</taxon>
    </lineage>
</organism>
<dbReference type="CDD" id="cd03192">
    <property type="entry name" value="GST_C_Sigma_like"/>
    <property type="match status" value="1"/>
</dbReference>
<dbReference type="InterPro" id="IPR010987">
    <property type="entry name" value="Glutathione-S-Trfase_C-like"/>
</dbReference>
<dbReference type="Proteomes" id="UP000007437">
    <property type="component" value="Plasmid pBRH01"/>
</dbReference>
<accession>E5AU44</accession>
<dbReference type="GO" id="GO:0004364">
    <property type="term" value="F:glutathione transferase activity"/>
    <property type="evidence" value="ECO:0007669"/>
    <property type="project" value="TreeGrafter"/>
</dbReference>
<evidence type="ECO:0000259" key="1">
    <source>
        <dbReference type="PROSITE" id="PS50404"/>
    </source>
</evidence>
<feature type="domain" description="GST N-terminal" evidence="1">
    <location>
        <begin position="23"/>
        <end position="122"/>
    </location>
</feature>
<dbReference type="KEGG" id="brh:RBRH_00537"/>
<dbReference type="InterPro" id="IPR004046">
    <property type="entry name" value="GST_C"/>
</dbReference>
<evidence type="ECO:0000313" key="3">
    <source>
        <dbReference type="EMBL" id="CBW76618.1"/>
    </source>
</evidence>
<keyword evidence="3" id="KW-0614">Plasmid</keyword>
<evidence type="ECO:0000313" key="4">
    <source>
        <dbReference type="Proteomes" id="UP000007437"/>
    </source>
</evidence>
<proteinExistence type="predicted"/>
<dbReference type="InterPro" id="IPR050213">
    <property type="entry name" value="GST_superfamily"/>
</dbReference>
<dbReference type="InterPro" id="IPR036249">
    <property type="entry name" value="Thioredoxin-like_sf"/>
</dbReference>
<sequence>MHAGSPAADGRCPSAHCPSTVIMSYELYYWPGLQGRGEFVRLALEEAGADYLDVARLPPSGRREDANPQGTEHGIGAMMSILQSQTEPYLPFAPPFLRDGTTLVAQTANILLYLGPRLGLAPADEALRHWVHGLQLTIADMVTEAHDTHHPIASALYFEQQRDAARQRAADFIANRIPKFMHYFERVLEQNPAGCTHLVGATLSYADLSMFQLIDGLHYAFPRATARFATQYPKLTALHEAVRTRPRIAAYLASPRRVPHNESCVFRHYAELDTR</sequence>
<gene>
    <name evidence="3" type="ordered locus">RBRH_00537</name>
</gene>
<dbReference type="Gene3D" id="3.40.30.10">
    <property type="entry name" value="Glutaredoxin"/>
    <property type="match status" value="1"/>
</dbReference>
<dbReference type="PANTHER" id="PTHR11571">
    <property type="entry name" value="GLUTATHIONE S-TRANSFERASE"/>
    <property type="match status" value="1"/>
</dbReference>
<protein>
    <submittedName>
        <fullName evidence="3">S-CRYSTALLIN</fullName>
    </submittedName>
</protein>
<dbReference type="SUPFAM" id="SSF52833">
    <property type="entry name" value="Thioredoxin-like"/>
    <property type="match status" value="1"/>
</dbReference>
<dbReference type="SUPFAM" id="SSF47616">
    <property type="entry name" value="GST C-terminal domain-like"/>
    <property type="match status" value="1"/>
</dbReference>